<evidence type="ECO:0000313" key="2">
    <source>
        <dbReference type="Proteomes" id="UP000532373"/>
    </source>
</evidence>
<evidence type="ECO:0000313" key="1">
    <source>
        <dbReference type="EMBL" id="MBB6466714.1"/>
    </source>
</evidence>
<gene>
    <name evidence="1" type="ORF">HNQ96_002579</name>
</gene>
<dbReference type="AlphaFoldDB" id="A0A8E1WFM5"/>
<organism evidence="1 2">
    <name type="scientific">Aminobacter carboxidus</name>
    <dbReference type="NCBI Taxonomy" id="376165"/>
    <lineage>
        <taxon>Bacteria</taxon>
        <taxon>Pseudomonadati</taxon>
        <taxon>Pseudomonadota</taxon>
        <taxon>Alphaproteobacteria</taxon>
        <taxon>Hyphomicrobiales</taxon>
        <taxon>Phyllobacteriaceae</taxon>
        <taxon>Aminobacter</taxon>
    </lineage>
</organism>
<sequence length="29" mass="3477">MVCAKLSNHLQFNCKSTRDKRFVRPLNRN</sequence>
<dbReference type="Proteomes" id="UP000532373">
    <property type="component" value="Unassembled WGS sequence"/>
</dbReference>
<protein>
    <submittedName>
        <fullName evidence="1">Uncharacterized protein</fullName>
    </submittedName>
</protein>
<reference evidence="1 2" key="1">
    <citation type="submission" date="2020-08" db="EMBL/GenBank/DDBJ databases">
        <title>Genomic Encyclopedia of Type Strains, Phase IV (KMG-IV): sequencing the most valuable type-strain genomes for metagenomic binning, comparative biology and taxonomic classification.</title>
        <authorList>
            <person name="Goeker M."/>
        </authorList>
    </citation>
    <scope>NUCLEOTIDE SEQUENCE [LARGE SCALE GENOMIC DNA]</scope>
    <source>
        <strain evidence="1 2">DSM 17454</strain>
    </source>
</reference>
<proteinExistence type="predicted"/>
<accession>A0A8E1WFM5</accession>
<dbReference type="EMBL" id="JACHGI010000003">
    <property type="protein sequence ID" value="MBB6466714.1"/>
    <property type="molecule type" value="Genomic_DNA"/>
</dbReference>
<comment type="caution">
    <text evidence="1">The sequence shown here is derived from an EMBL/GenBank/DDBJ whole genome shotgun (WGS) entry which is preliminary data.</text>
</comment>
<name>A0A8E1WFM5_9HYPH</name>